<feature type="domain" description="Reverse transcriptase Ty1/copia-type" evidence="2">
    <location>
        <begin position="115"/>
        <end position="357"/>
    </location>
</feature>
<dbReference type="PANTHER" id="PTHR11439">
    <property type="entry name" value="GAG-POL-RELATED RETROTRANSPOSON"/>
    <property type="match status" value="1"/>
</dbReference>
<dbReference type="PANTHER" id="PTHR11439:SF511">
    <property type="match status" value="1"/>
</dbReference>
<evidence type="ECO:0000256" key="1">
    <source>
        <dbReference type="SAM" id="MobiDB-lite"/>
    </source>
</evidence>
<dbReference type="InterPro" id="IPR043502">
    <property type="entry name" value="DNA/RNA_pol_sf"/>
</dbReference>
<gene>
    <name evidence="3" type="ORF">CXB51_034228</name>
</gene>
<feature type="compositionally biased region" description="Low complexity" evidence="1">
    <location>
        <begin position="47"/>
        <end position="67"/>
    </location>
</feature>
<dbReference type="OrthoDB" id="998494at2759"/>
<dbReference type="SUPFAM" id="SSF56672">
    <property type="entry name" value="DNA/RNA polymerases"/>
    <property type="match status" value="1"/>
</dbReference>
<dbReference type="Pfam" id="PF07727">
    <property type="entry name" value="RVT_2"/>
    <property type="match status" value="1"/>
</dbReference>
<proteinExistence type="predicted"/>
<name>A0A8J6CLN4_9ROSI</name>
<evidence type="ECO:0000313" key="4">
    <source>
        <dbReference type="Proteomes" id="UP000701853"/>
    </source>
</evidence>
<dbReference type="CDD" id="cd09272">
    <property type="entry name" value="RNase_HI_RT_Ty1"/>
    <property type="match status" value="1"/>
</dbReference>
<sequence length="609" mass="68604">MAHFYPVLSCQPQYPNIPKALFRDVTPVISDSDFLIIPTPTPQTTASPHLVPTSVSTSPPLVSPTLPIVEPRRSGRTLKPPSWLKDFIHPYQFPSSPGASSNSAMQEEIRALESNHTWTVVPLPPGKVPIGCKWVYKIKLRASGEIERYKARLVAKGYNQKEGIDYLDTFSPVAKMVTVRTILALAASLNWSLCQMDVSNAFLQGDLHEEVFMVLLEGFRSQGEHMVCRLQKSLYGLKQASRQWNAKLTEALMLAGFEQSKFDYSLFVKKKEGKMVIILVYVDDLLITGNDVDMINDLKGVLNQNFKMKDLGDLRYFLGIEILRSQEGILLNQLKYAQDLIKDTGLSKAKVALTPLEQNQKLTTAEFDEVVQQHQDDKLLEDKAVYQRLIGRLIYLTHTRPDITFAVTHLSQFMQSPKQSHMEAALRVVRYIKKEPGLGIFLKAFNKHQLVAYCDSDWASCLMSRRSVSGFCVHLGDSLISWNSKKQCTVSKSSAEAEYRSMAAVTSELVWLSGLFKELEISVDKPMKLFCDNKAALQIAANPVYHERTKHIEIDCHFIREKIREGLIATEHVPTADQLADVMTKALGSQQHSHLISKLGLKNIFIPPT</sequence>
<accession>A0A8J6CLN4</accession>
<dbReference type="EMBL" id="JAHUZN010000013">
    <property type="protein sequence ID" value="KAG8472358.1"/>
    <property type="molecule type" value="Genomic_DNA"/>
</dbReference>
<feature type="region of interest" description="Disordered" evidence="1">
    <location>
        <begin position="45"/>
        <end position="68"/>
    </location>
</feature>
<protein>
    <recommendedName>
        <fullName evidence="2">Reverse transcriptase Ty1/copia-type domain-containing protein</fullName>
    </recommendedName>
</protein>
<comment type="caution">
    <text evidence="3">The sequence shown here is derived from an EMBL/GenBank/DDBJ whole genome shotgun (WGS) entry which is preliminary data.</text>
</comment>
<evidence type="ECO:0000259" key="2">
    <source>
        <dbReference type="Pfam" id="PF07727"/>
    </source>
</evidence>
<dbReference type="InterPro" id="IPR013103">
    <property type="entry name" value="RVT_2"/>
</dbReference>
<dbReference type="AlphaFoldDB" id="A0A8J6CLN4"/>
<dbReference type="Proteomes" id="UP000701853">
    <property type="component" value="Chromosome 13"/>
</dbReference>
<reference evidence="3 4" key="1">
    <citation type="journal article" date="2021" name="bioRxiv">
        <title>The Gossypium anomalum genome as a resource for cotton improvement and evolutionary analysis of hybrid incompatibility.</title>
        <authorList>
            <person name="Grover C.E."/>
            <person name="Yuan D."/>
            <person name="Arick M.A."/>
            <person name="Miller E.R."/>
            <person name="Hu G."/>
            <person name="Peterson D.G."/>
            <person name="Wendel J.F."/>
            <person name="Udall J.A."/>
        </authorList>
    </citation>
    <scope>NUCLEOTIDE SEQUENCE [LARGE SCALE GENOMIC DNA]</scope>
    <source>
        <strain evidence="3">JFW-Udall</strain>
        <tissue evidence="3">Leaf</tissue>
    </source>
</reference>
<keyword evidence="4" id="KW-1185">Reference proteome</keyword>
<evidence type="ECO:0000313" key="3">
    <source>
        <dbReference type="EMBL" id="KAG8472358.1"/>
    </source>
</evidence>
<organism evidence="3 4">
    <name type="scientific">Gossypium anomalum</name>
    <dbReference type="NCBI Taxonomy" id="47600"/>
    <lineage>
        <taxon>Eukaryota</taxon>
        <taxon>Viridiplantae</taxon>
        <taxon>Streptophyta</taxon>
        <taxon>Embryophyta</taxon>
        <taxon>Tracheophyta</taxon>
        <taxon>Spermatophyta</taxon>
        <taxon>Magnoliopsida</taxon>
        <taxon>eudicotyledons</taxon>
        <taxon>Gunneridae</taxon>
        <taxon>Pentapetalae</taxon>
        <taxon>rosids</taxon>
        <taxon>malvids</taxon>
        <taxon>Malvales</taxon>
        <taxon>Malvaceae</taxon>
        <taxon>Malvoideae</taxon>
        <taxon>Gossypium</taxon>
    </lineage>
</organism>